<keyword evidence="2" id="KW-0808">Transferase</keyword>
<dbReference type="Pfam" id="PF00483">
    <property type="entry name" value="NTP_transferase"/>
    <property type="match status" value="1"/>
</dbReference>
<evidence type="ECO:0000313" key="2">
    <source>
        <dbReference type="EMBL" id="RZO24396.1"/>
    </source>
</evidence>
<name>A0A520MT71_9GAMM</name>
<sequence length="213" mass="24147">MKAMILAAGFGKRLGVLTRDIPKPLIQIKGKALIDYHLEKLISAGFSSVSINVHYLADKIIDHVQSKFSGKIELIFSHEENILGTGGGVYQGTSSFGQEDILIINSDIFSDFDYKKFLDKKSNILFVTKAKNDLIGDFSVVDGYVDIANEKDFIWTGFSIINRSIFKDINQINFHYWQDCLKKIAARRKLYAEILDINWYDVGSPETLQKLNK</sequence>
<dbReference type="InterPro" id="IPR005835">
    <property type="entry name" value="NTP_transferase_dom"/>
</dbReference>
<organism evidence="2 3">
    <name type="scientific">SAR86 cluster bacterium</name>
    <dbReference type="NCBI Taxonomy" id="2030880"/>
    <lineage>
        <taxon>Bacteria</taxon>
        <taxon>Pseudomonadati</taxon>
        <taxon>Pseudomonadota</taxon>
        <taxon>Gammaproteobacteria</taxon>
        <taxon>SAR86 cluster</taxon>
    </lineage>
</organism>
<dbReference type="CDD" id="cd06422">
    <property type="entry name" value="NTP_transferase_like_1"/>
    <property type="match status" value="1"/>
</dbReference>
<protein>
    <submittedName>
        <fullName evidence="2">Nucleotidyltransferase family protein</fullName>
    </submittedName>
</protein>
<evidence type="ECO:0000259" key="1">
    <source>
        <dbReference type="Pfam" id="PF00483"/>
    </source>
</evidence>
<reference evidence="2 3" key="1">
    <citation type="submission" date="2019-02" db="EMBL/GenBank/DDBJ databases">
        <title>Prokaryotic population dynamics and viral predation in marine succession experiment using metagenomics: the confinement effect.</title>
        <authorList>
            <person name="Haro-Moreno J.M."/>
            <person name="Rodriguez-Valera F."/>
            <person name="Lopez-Perez M."/>
        </authorList>
    </citation>
    <scope>NUCLEOTIDE SEQUENCE [LARGE SCALE GENOMIC DNA]</scope>
    <source>
        <strain evidence="2">MED-G166</strain>
    </source>
</reference>
<evidence type="ECO:0000313" key="3">
    <source>
        <dbReference type="Proteomes" id="UP000320146"/>
    </source>
</evidence>
<accession>A0A520MT71</accession>
<dbReference type="InterPro" id="IPR050486">
    <property type="entry name" value="Mannose-1P_guanyltransferase"/>
</dbReference>
<feature type="domain" description="Nucleotidyl transferase" evidence="1">
    <location>
        <begin position="2"/>
        <end position="121"/>
    </location>
</feature>
<proteinExistence type="predicted"/>
<dbReference type="AlphaFoldDB" id="A0A520MT71"/>
<comment type="caution">
    <text evidence="2">The sequence shown here is derived from an EMBL/GenBank/DDBJ whole genome shotgun (WGS) entry which is preliminary data.</text>
</comment>
<gene>
    <name evidence="2" type="ORF">EVA99_01685</name>
</gene>
<dbReference type="InterPro" id="IPR029044">
    <property type="entry name" value="Nucleotide-diphossugar_trans"/>
</dbReference>
<dbReference type="PANTHER" id="PTHR22572">
    <property type="entry name" value="SUGAR-1-PHOSPHATE GUANYL TRANSFERASE"/>
    <property type="match status" value="1"/>
</dbReference>
<dbReference type="SUPFAM" id="SSF53448">
    <property type="entry name" value="Nucleotide-diphospho-sugar transferases"/>
    <property type="match status" value="1"/>
</dbReference>
<dbReference type="GO" id="GO:0016740">
    <property type="term" value="F:transferase activity"/>
    <property type="evidence" value="ECO:0007669"/>
    <property type="project" value="UniProtKB-KW"/>
</dbReference>
<dbReference type="EMBL" id="SHBL01000008">
    <property type="protein sequence ID" value="RZO24396.1"/>
    <property type="molecule type" value="Genomic_DNA"/>
</dbReference>
<dbReference type="Gene3D" id="3.90.550.10">
    <property type="entry name" value="Spore Coat Polysaccharide Biosynthesis Protein SpsA, Chain A"/>
    <property type="match status" value="1"/>
</dbReference>
<dbReference type="Proteomes" id="UP000320146">
    <property type="component" value="Unassembled WGS sequence"/>
</dbReference>